<dbReference type="Pfam" id="PF00106">
    <property type="entry name" value="adh_short"/>
    <property type="match status" value="1"/>
</dbReference>
<evidence type="ECO:0000313" key="3">
    <source>
        <dbReference type="Proteomes" id="UP001152799"/>
    </source>
</evidence>
<gene>
    <name evidence="2" type="ORF">CEUTPL_LOCUS3685</name>
</gene>
<sequence length="325" mass="35889">MGLLITILLVLCLLVILSRLWCFWCRSKVCLIGKTAIVTGGASGLGYETALALAAKGCRVIIADISNSAKAAEEVRKKSQNNNIVGKYLDLGSFKSVRAFAKEIIEKEPRLDILMCNAGMPGYREMHMTEDNLERVMQVNYFGHFLLVHLLLDLLKKSSPSRIVFTSSVMAYISNLTIDNLTPKDDFFTKRSAMIMGGTYSNSKLCCAAAAKSFGEKLQGFGVTANAVQVSGVRTPIFYKAIKENRYYSALVLGSFVWVLGKNPEEGAQTLIHLAHAAEVESVTGQTFMEGKQVWRPSKLTEEFCAKLWTESVKLTKLEADEVKC</sequence>
<accession>A0A9N9MG32</accession>
<dbReference type="GO" id="GO:0016491">
    <property type="term" value="F:oxidoreductase activity"/>
    <property type="evidence" value="ECO:0007669"/>
    <property type="project" value="UniProtKB-KW"/>
</dbReference>
<dbReference type="SUPFAM" id="SSF51735">
    <property type="entry name" value="NAD(P)-binding Rossmann-fold domains"/>
    <property type="match status" value="1"/>
</dbReference>
<evidence type="ECO:0000256" key="1">
    <source>
        <dbReference type="ARBA" id="ARBA00023002"/>
    </source>
</evidence>
<dbReference type="AlphaFoldDB" id="A0A9N9MG32"/>
<proteinExistence type="predicted"/>
<dbReference type="OrthoDB" id="191139at2759"/>
<dbReference type="InterPro" id="IPR002347">
    <property type="entry name" value="SDR_fam"/>
</dbReference>
<dbReference type="PRINTS" id="PR00081">
    <property type="entry name" value="GDHRDH"/>
</dbReference>
<dbReference type="Gene3D" id="3.40.50.720">
    <property type="entry name" value="NAD(P)-binding Rossmann-like Domain"/>
    <property type="match status" value="1"/>
</dbReference>
<keyword evidence="3" id="KW-1185">Reference proteome</keyword>
<dbReference type="PANTHER" id="PTHR43157:SF31">
    <property type="entry name" value="PHOSPHATIDYLINOSITOL-GLYCAN BIOSYNTHESIS CLASS F PROTEIN"/>
    <property type="match status" value="1"/>
</dbReference>
<dbReference type="PANTHER" id="PTHR43157">
    <property type="entry name" value="PHOSPHATIDYLINOSITOL-GLYCAN BIOSYNTHESIS CLASS F PROTEIN-RELATED"/>
    <property type="match status" value="1"/>
</dbReference>
<dbReference type="EMBL" id="OU892288">
    <property type="protein sequence ID" value="CAG9763014.1"/>
    <property type="molecule type" value="Genomic_DNA"/>
</dbReference>
<name>A0A9N9MG32_9CUCU</name>
<dbReference type="InterPro" id="IPR036291">
    <property type="entry name" value="NAD(P)-bd_dom_sf"/>
</dbReference>
<organism evidence="2 3">
    <name type="scientific">Ceutorhynchus assimilis</name>
    <name type="common">cabbage seed weevil</name>
    <dbReference type="NCBI Taxonomy" id="467358"/>
    <lineage>
        <taxon>Eukaryota</taxon>
        <taxon>Metazoa</taxon>
        <taxon>Ecdysozoa</taxon>
        <taxon>Arthropoda</taxon>
        <taxon>Hexapoda</taxon>
        <taxon>Insecta</taxon>
        <taxon>Pterygota</taxon>
        <taxon>Neoptera</taxon>
        <taxon>Endopterygota</taxon>
        <taxon>Coleoptera</taxon>
        <taxon>Polyphaga</taxon>
        <taxon>Cucujiformia</taxon>
        <taxon>Curculionidae</taxon>
        <taxon>Ceutorhynchinae</taxon>
        <taxon>Ceutorhynchus</taxon>
    </lineage>
</organism>
<protein>
    <submittedName>
        <fullName evidence="2">Uncharacterized protein</fullName>
    </submittedName>
</protein>
<evidence type="ECO:0000313" key="2">
    <source>
        <dbReference type="EMBL" id="CAG9763014.1"/>
    </source>
</evidence>
<dbReference type="Proteomes" id="UP001152799">
    <property type="component" value="Chromosome 12"/>
</dbReference>
<reference evidence="2" key="1">
    <citation type="submission" date="2022-01" db="EMBL/GenBank/DDBJ databases">
        <authorList>
            <person name="King R."/>
        </authorList>
    </citation>
    <scope>NUCLEOTIDE SEQUENCE</scope>
</reference>
<keyword evidence="1" id="KW-0560">Oxidoreductase</keyword>